<dbReference type="EMBL" id="LT607750">
    <property type="protein sequence ID" value="SCG39835.1"/>
    <property type="molecule type" value="Genomic_DNA"/>
</dbReference>
<evidence type="ECO:0000313" key="2">
    <source>
        <dbReference type="EMBL" id="SCG39835.1"/>
    </source>
</evidence>
<keyword evidence="3" id="KW-1185">Reference proteome</keyword>
<protein>
    <recommendedName>
        <fullName evidence="4">DivIVA domain-containing protein</fullName>
    </recommendedName>
</protein>
<keyword evidence="1" id="KW-0472">Membrane</keyword>
<dbReference type="Proteomes" id="UP000198217">
    <property type="component" value="Chromosome I"/>
</dbReference>
<dbReference type="RefSeq" id="WP_088992522.1">
    <property type="nucleotide sequence ID" value="NZ_LT607750.1"/>
</dbReference>
<keyword evidence="1" id="KW-0812">Transmembrane</keyword>
<organism evidence="2 3">
    <name type="scientific">Micromonospora echinaurantiaca</name>
    <dbReference type="NCBI Taxonomy" id="47857"/>
    <lineage>
        <taxon>Bacteria</taxon>
        <taxon>Bacillati</taxon>
        <taxon>Actinomycetota</taxon>
        <taxon>Actinomycetes</taxon>
        <taxon>Micromonosporales</taxon>
        <taxon>Micromonosporaceae</taxon>
        <taxon>Micromonospora</taxon>
    </lineage>
</organism>
<feature type="transmembrane region" description="Helical" evidence="1">
    <location>
        <begin position="9"/>
        <end position="27"/>
    </location>
</feature>
<evidence type="ECO:0000313" key="3">
    <source>
        <dbReference type="Proteomes" id="UP000198217"/>
    </source>
</evidence>
<name>A0A1C5H1A7_9ACTN</name>
<evidence type="ECO:0008006" key="4">
    <source>
        <dbReference type="Google" id="ProtNLM"/>
    </source>
</evidence>
<keyword evidence="1" id="KW-1133">Transmembrane helix</keyword>
<accession>A0A1C5H1A7</accession>
<sequence>MELHRNRGALVLPLVCVLGGAALLLFARDGAVLHRIVGGGGVLLGGVVLAGLLRPFRFAIGADGLTVRLPKLRRLIRWPEIDALALDQPPAEQGRPASPRLLLVPAPGVDLGLPATGHHPRDGRAAVELLDLDRVREKPAEIAAALTRHGGDRFVDVLGLRQAAFDTSDFTVGLRGYQPDRVDALIRRGQDALVWGGTLERQAARSEIERTRAEGLPVAGRGYNTTQVDAALARLSGALTGDPSTDRRPTT</sequence>
<reference evidence="2 3" key="1">
    <citation type="submission" date="2016-06" db="EMBL/GenBank/DDBJ databases">
        <authorList>
            <person name="Kjaerup R.B."/>
            <person name="Dalgaard T.S."/>
            <person name="Juul-Madsen H.R."/>
        </authorList>
    </citation>
    <scope>NUCLEOTIDE SEQUENCE [LARGE SCALE GENOMIC DNA]</scope>
    <source>
        <strain evidence="2 3">DSM 43904</strain>
    </source>
</reference>
<proteinExistence type="predicted"/>
<feature type="transmembrane region" description="Helical" evidence="1">
    <location>
        <begin position="33"/>
        <end position="53"/>
    </location>
</feature>
<dbReference type="AlphaFoldDB" id="A0A1C5H1A7"/>
<gene>
    <name evidence="2" type="ORF">GA0070609_0779</name>
</gene>
<evidence type="ECO:0000256" key="1">
    <source>
        <dbReference type="SAM" id="Phobius"/>
    </source>
</evidence>